<keyword evidence="3" id="KW-1185">Reference proteome</keyword>
<gene>
    <name evidence="2" type="ORF">Daus18300_011544</name>
</gene>
<sequence length="185" mass="20495">MQVHLPSHTQLTADLPLGGMNSTAEASHDWFCNRPAALNFWGIIPGKGSHTLFEKDMNKRGTKTLNQTLEAHKGKEKSGKTSKPSRSLSSSQHEDTLTIAHELPAFGLSASELCDNALSMGPDFVNLPEGKFCRMSDKTLWPTCNYHSQDGERDNCFDLTSKKLVVGGKVTRNKPYSREMNFPLD</sequence>
<feature type="compositionally biased region" description="Basic and acidic residues" evidence="1">
    <location>
        <begin position="70"/>
        <end position="79"/>
    </location>
</feature>
<name>A0ABR3W675_9PEZI</name>
<comment type="caution">
    <text evidence="2">The sequence shown here is derived from an EMBL/GenBank/DDBJ whole genome shotgun (WGS) entry which is preliminary data.</text>
</comment>
<feature type="compositionally biased region" description="Low complexity" evidence="1">
    <location>
        <begin position="81"/>
        <end position="91"/>
    </location>
</feature>
<evidence type="ECO:0000313" key="2">
    <source>
        <dbReference type="EMBL" id="KAL1854046.1"/>
    </source>
</evidence>
<organism evidence="2 3">
    <name type="scientific">Diaporthe australafricana</name>
    <dbReference type="NCBI Taxonomy" id="127596"/>
    <lineage>
        <taxon>Eukaryota</taxon>
        <taxon>Fungi</taxon>
        <taxon>Dikarya</taxon>
        <taxon>Ascomycota</taxon>
        <taxon>Pezizomycotina</taxon>
        <taxon>Sordariomycetes</taxon>
        <taxon>Sordariomycetidae</taxon>
        <taxon>Diaporthales</taxon>
        <taxon>Diaporthaceae</taxon>
        <taxon>Diaporthe</taxon>
    </lineage>
</organism>
<protein>
    <submittedName>
        <fullName evidence="2">Uncharacterized protein</fullName>
    </submittedName>
</protein>
<proteinExistence type="predicted"/>
<dbReference type="Proteomes" id="UP001583177">
    <property type="component" value="Unassembled WGS sequence"/>
</dbReference>
<accession>A0ABR3W675</accession>
<reference evidence="2 3" key="1">
    <citation type="journal article" date="2024" name="IMA Fungus">
        <title>IMA Genome - F19 : A genome assembly and annotation guide to empower mycologists, including annotated draft genome sequences of Ceratocystis pirilliformis, Diaporthe australafricana, Fusarium ophioides, Paecilomyces lecythidis, and Sporothrix stenoceras.</title>
        <authorList>
            <person name="Aylward J."/>
            <person name="Wilson A.M."/>
            <person name="Visagie C.M."/>
            <person name="Spraker J."/>
            <person name="Barnes I."/>
            <person name="Buitendag C."/>
            <person name="Ceriani C."/>
            <person name="Del Mar Angel L."/>
            <person name="du Plessis D."/>
            <person name="Fuchs T."/>
            <person name="Gasser K."/>
            <person name="Kramer D."/>
            <person name="Li W."/>
            <person name="Munsamy K."/>
            <person name="Piso A."/>
            <person name="Price J.L."/>
            <person name="Sonnekus B."/>
            <person name="Thomas C."/>
            <person name="van der Nest A."/>
            <person name="van Dijk A."/>
            <person name="van Heerden A."/>
            <person name="van Vuuren N."/>
            <person name="Yilmaz N."/>
            <person name="Duong T.A."/>
            <person name="van der Merwe N.A."/>
            <person name="Wingfield M.J."/>
            <person name="Wingfield B.D."/>
        </authorList>
    </citation>
    <scope>NUCLEOTIDE SEQUENCE [LARGE SCALE GENOMIC DNA]</scope>
    <source>
        <strain evidence="2 3">CMW 18300</strain>
    </source>
</reference>
<evidence type="ECO:0000256" key="1">
    <source>
        <dbReference type="SAM" id="MobiDB-lite"/>
    </source>
</evidence>
<evidence type="ECO:0000313" key="3">
    <source>
        <dbReference type="Proteomes" id="UP001583177"/>
    </source>
</evidence>
<feature type="region of interest" description="Disordered" evidence="1">
    <location>
        <begin position="69"/>
        <end position="94"/>
    </location>
</feature>
<dbReference type="EMBL" id="JAWRVE010000142">
    <property type="protein sequence ID" value="KAL1854046.1"/>
    <property type="molecule type" value="Genomic_DNA"/>
</dbReference>